<dbReference type="SUPFAM" id="SSF48403">
    <property type="entry name" value="Ankyrin repeat"/>
    <property type="match status" value="1"/>
</dbReference>
<dbReference type="PANTHER" id="PTHR24133:SF40">
    <property type="entry name" value="ANKYRIN REPEAT DOMAIN 44"/>
    <property type="match status" value="1"/>
</dbReference>
<feature type="repeat" description="ANK" evidence="1">
    <location>
        <begin position="443"/>
        <end position="475"/>
    </location>
</feature>
<dbReference type="InterPro" id="IPR052391">
    <property type="entry name" value="E3_Ligase-Neurotoxin"/>
</dbReference>
<feature type="compositionally biased region" description="Polar residues" evidence="2">
    <location>
        <begin position="180"/>
        <end position="189"/>
    </location>
</feature>
<feature type="repeat" description="ANK" evidence="1">
    <location>
        <begin position="477"/>
        <end position="509"/>
    </location>
</feature>
<keyword evidence="4" id="KW-1185">Reference proteome</keyword>
<feature type="region of interest" description="Disordered" evidence="2">
    <location>
        <begin position="180"/>
        <end position="206"/>
    </location>
</feature>
<dbReference type="InParanoid" id="A0A2N3NA64"/>
<evidence type="ECO:0000313" key="4">
    <source>
        <dbReference type="Proteomes" id="UP000233524"/>
    </source>
</evidence>
<proteinExistence type="predicted"/>
<dbReference type="STRING" id="41688.A0A2N3NA64"/>
<evidence type="ECO:0000256" key="1">
    <source>
        <dbReference type="PROSITE-ProRule" id="PRU00023"/>
    </source>
</evidence>
<dbReference type="SMART" id="SM00248">
    <property type="entry name" value="ANK"/>
    <property type="match status" value="4"/>
</dbReference>
<dbReference type="PROSITE" id="PS50297">
    <property type="entry name" value="ANK_REP_REGION"/>
    <property type="match status" value="3"/>
</dbReference>
<evidence type="ECO:0000313" key="3">
    <source>
        <dbReference type="EMBL" id="PKS09330.1"/>
    </source>
</evidence>
<dbReference type="Gene3D" id="1.25.40.20">
    <property type="entry name" value="Ankyrin repeat-containing domain"/>
    <property type="match status" value="1"/>
</dbReference>
<dbReference type="PROSITE" id="PS50088">
    <property type="entry name" value="ANK_REPEAT"/>
    <property type="match status" value="3"/>
</dbReference>
<dbReference type="PANTHER" id="PTHR24133">
    <property type="entry name" value="ANKYRIN DOMAIN-CONTAINING"/>
    <property type="match status" value="1"/>
</dbReference>
<protein>
    <submittedName>
        <fullName evidence="3">Uncharacterized protein</fullName>
    </submittedName>
</protein>
<evidence type="ECO:0000256" key="2">
    <source>
        <dbReference type="SAM" id="MobiDB-lite"/>
    </source>
</evidence>
<name>A0A2N3NA64_9PEZI</name>
<keyword evidence="1" id="KW-0040">ANK repeat</keyword>
<dbReference type="Pfam" id="PF12796">
    <property type="entry name" value="Ank_2"/>
    <property type="match status" value="2"/>
</dbReference>
<dbReference type="InterPro" id="IPR036770">
    <property type="entry name" value="Ankyrin_rpt-contain_sf"/>
</dbReference>
<dbReference type="OrthoDB" id="539213at2759"/>
<dbReference type="InterPro" id="IPR002110">
    <property type="entry name" value="Ankyrin_rpt"/>
</dbReference>
<reference evidence="3 4" key="1">
    <citation type="journal article" date="2017" name="G3 (Bethesda)">
        <title>First Draft Genome Sequence of the Pathogenic Fungus Lomentospora prolificans (Formerly Scedosporium prolificans).</title>
        <authorList>
            <person name="Luo R."/>
            <person name="Zimin A."/>
            <person name="Workman R."/>
            <person name="Fan Y."/>
            <person name="Pertea G."/>
            <person name="Grossman N."/>
            <person name="Wear M.P."/>
            <person name="Jia B."/>
            <person name="Miller H."/>
            <person name="Casadevall A."/>
            <person name="Timp W."/>
            <person name="Zhang S.X."/>
            <person name="Salzberg S.L."/>
        </authorList>
    </citation>
    <scope>NUCLEOTIDE SEQUENCE [LARGE SCALE GENOMIC DNA]</scope>
    <source>
        <strain evidence="3 4">JHH-5317</strain>
    </source>
</reference>
<dbReference type="AlphaFoldDB" id="A0A2N3NA64"/>
<dbReference type="VEuPathDB" id="FungiDB:jhhlp_003944"/>
<gene>
    <name evidence="3" type="ORF">jhhlp_003944</name>
</gene>
<comment type="caution">
    <text evidence="3">The sequence shown here is derived from an EMBL/GenBank/DDBJ whole genome shotgun (WGS) entry which is preliminary data.</text>
</comment>
<feature type="repeat" description="ANK" evidence="1">
    <location>
        <begin position="546"/>
        <end position="578"/>
    </location>
</feature>
<sequence>MVDPWNIAGVVLAASKVAWHIGLFWREAGTAPLEARELQQTVALLKTSVENVREGFISRQMLDDVEQKNYRSIVNLVDKCEKDLKRLQLILPKPPEEGGTIANLRTQLARKLAEDNVRDIVMGIKLCNSMEQTPKPDHTSIQVAWDRVLDEADSLLSHRPFRQGDPDWDDKLDDFVNSLRESASTSDGRTTVPDLPQPRRNSRQSSISATINYRDDDDSGVAIIDDLDDVQEDSTAVPTVLGNSVLPRTLRKVAKFMREGNYREAAIYQQRAIGYRRKFAGEKPLDTAEVCRDEMKLAEIYRKMGTTAGLNRAEVTLLGVIDRIKTDELDSKVEKDSLLAELYHDLGHTCIELKKLDVGCNYLTEAFNLMAESPTQPIRLLRSVGIMLFRIYTNLKKPELAEVLDEYAENTCGFSLRTLAWCQENGFDTESKDFSFDRCEPGRGISPLHLVVEQGDLEILAHMLQHPLDLEVRESKNGRTPLLVACSQQDIEALKLLLNHGARPDVTDKLSKNGLHLCQRANYGTQVARCLLQPPSAIDIDAMDGCQNTALHLAASMGNQPMVRVLLDLGAKADIQGPGGWTPLMAAVQATMRSQDEKLNILKALVDKGADPTLKYSGGQTAIDMANDSQIRKNLKNWSKQFSKPPRKFSLAWRS</sequence>
<dbReference type="Proteomes" id="UP000233524">
    <property type="component" value="Unassembled WGS sequence"/>
</dbReference>
<dbReference type="EMBL" id="NLAX01000010">
    <property type="protein sequence ID" value="PKS09330.1"/>
    <property type="molecule type" value="Genomic_DNA"/>
</dbReference>
<organism evidence="3 4">
    <name type="scientific">Lomentospora prolificans</name>
    <dbReference type="NCBI Taxonomy" id="41688"/>
    <lineage>
        <taxon>Eukaryota</taxon>
        <taxon>Fungi</taxon>
        <taxon>Dikarya</taxon>
        <taxon>Ascomycota</taxon>
        <taxon>Pezizomycotina</taxon>
        <taxon>Sordariomycetes</taxon>
        <taxon>Hypocreomycetidae</taxon>
        <taxon>Microascales</taxon>
        <taxon>Microascaceae</taxon>
        <taxon>Lomentospora</taxon>
    </lineage>
</organism>
<accession>A0A2N3NA64</accession>